<organism evidence="3 4">
    <name type="scientific">Paracoccus aerius</name>
    <dbReference type="NCBI Taxonomy" id="1915382"/>
    <lineage>
        <taxon>Bacteria</taxon>
        <taxon>Pseudomonadati</taxon>
        <taxon>Pseudomonadota</taxon>
        <taxon>Alphaproteobacteria</taxon>
        <taxon>Rhodobacterales</taxon>
        <taxon>Paracoccaceae</taxon>
        <taxon>Paracoccus</taxon>
    </lineage>
</organism>
<evidence type="ECO:0000313" key="3">
    <source>
        <dbReference type="EMBL" id="MBL3674887.1"/>
    </source>
</evidence>
<keyword evidence="1" id="KW-0175">Coiled coil</keyword>
<name>A0ABS1SAZ8_9RHOB</name>
<dbReference type="Proteomes" id="UP000644749">
    <property type="component" value="Unassembled WGS sequence"/>
</dbReference>
<dbReference type="CDD" id="cd16387">
    <property type="entry name" value="ParB_N_Srx"/>
    <property type="match status" value="1"/>
</dbReference>
<evidence type="ECO:0000256" key="1">
    <source>
        <dbReference type="SAM" id="Coils"/>
    </source>
</evidence>
<dbReference type="InterPro" id="IPR036086">
    <property type="entry name" value="ParB/Sulfiredoxin_sf"/>
</dbReference>
<comment type="caution">
    <text evidence="3">The sequence shown here is derived from an EMBL/GenBank/DDBJ whole genome shotgun (WGS) entry which is preliminary data.</text>
</comment>
<sequence>MRAISITDIRINGGTQSRAQISDEVVAEYAEAIRAGSEFPPLVVFYDGASYWLADGFHRYKAFAQINAHDVPADVRQGTQRAAILFSVGANASHGLRRTNDDKRRAVMVLLNDPEWSKWSDREIARQAGVSNRYVSNLRAGTVTVNVHTEPRTYTDRHGNQATMNTANIGGGGKVASPPVAEQNKGETAFGVEVDSGASLLGEAEAELEQAEAVDSPEVAKQRRELAKLTTEALIDEVIGLGADLRDAKAEVNRQKSEIDTLNEKLREATASDLGAAVGRLQRRLDQANFARNEAMKTAKREEYKRKQAEKRVAELENAGVVVLGQ</sequence>
<accession>A0ABS1SAZ8</accession>
<dbReference type="Gene3D" id="3.90.1530.10">
    <property type="entry name" value="Conserved hypothetical protein from pyrococcus furiosus pfu- 392566-001, ParB domain"/>
    <property type="match status" value="1"/>
</dbReference>
<keyword evidence="4" id="KW-1185">Reference proteome</keyword>
<dbReference type="Pfam" id="PF02195">
    <property type="entry name" value="ParB_N"/>
    <property type="match status" value="1"/>
</dbReference>
<dbReference type="SMART" id="SM00470">
    <property type="entry name" value="ParB"/>
    <property type="match status" value="1"/>
</dbReference>
<dbReference type="EMBL" id="JAESHT010000015">
    <property type="protein sequence ID" value="MBL3674887.1"/>
    <property type="molecule type" value="Genomic_DNA"/>
</dbReference>
<feature type="coiled-coil region" evidence="1">
    <location>
        <begin position="245"/>
        <end position="319"/>
    </location>
</feature>
<gene>
    <name evidence="3" type="ORF">JL111_15505</name>
</gene>
<evidence type="ECO:0000313" key="4">
    <source>
        <dbReference type="Proteomes" id="UP000644749"/>
    </source>
</evidence>
<protein>
    <submittedName>
        <fullName evidence="3">ParB N-terminal domain-containing protein</fullName>
    </submittedName>
</protein>
<dbReference type="SUPFAM" id="SSF110849">
    <property type="entry name" value="ParB/Sulfiredoxin"/>
    <property type="match status" value="1"/>
</dbReference>
<proteinExistence type="predicted"/>
<feature type="domain" description="ParB-like N-terminal" evidence="2">
    <location>
        <begin position="2"/>
        <end position="92"/>
    </location>
</feature>
<dbReference type="InterPro" id="IPR003115">
    <property type="entry name" value="ParB_N"/>
</dbReference>
<reference evidence="3 4" key="1">
    <citation type="submission" date="2021-01" db="EMBL/GenBank/DDBJ databases">
        <title>011410 draft genome.</title>
        <authorList>
            <person name="Lang L."/>
        </authorList>
    </citation>
    <scope>NUCLEOTIDE SEQUENCE [LARGE SCALE GENOMIC DNA]</scope>
    <source>
        <strain evidence="3 4">KCTC 42845</strain>
    </source>
</reference>
<dbReference type="RefSeq" id="WP_191311636.1">
    <property type="nucleotide sequence ID" value="NZ_BNCL01000015.1"/>
</dbReference>
<evidence type="ECO:0000259" key="2">
    <source>
        <dbReference type="SMART" id="SM00470"/>
    </source>
</evidence>